<reference evidence="1" key="1">
    <citation type="submission" date="2019-12" db="EMBL/GenBank/DDBJ databases">
        <title>Genome sequencing and annotation of Brassica cretica.</title>
        <authorList>
            <person name="Studholme D.J."/>
            <person name="Sarris P.F."/>
        </authorList>
    </citation>
    <scope>NUCLEOTIDE SEQUENCE</scope>
    <source>
        <strain evidence="1">PFS-102/07</strain>
        <tissue evidence="1">Leaf</tissue>
    </source>
</reference>
<sequence>MATSDDCGDTLGDGDESKMATSYEISFLHSECERLQIKGAGDGGTLSISGDEVIILRCSFRLVG</sequence>
<dbReference type="EMBL" id="QGKY02001015">
    <property type="protein sequence ID" value="KAF2574579.1"/>
    <property type="molecule type" value="Genomic_DNA"/>
</dbReference>
<name>A0A8S9IXK7_BRACR</name>
<comment type="caution">
    <text evidence="1">The sequence shown here is derived from an EMBL/GenBank/DDBJ whole genome shotgun (WGS) entry which is preliminary data.</text>
</comment>
<organism evidence="1">
    <name type="scientific">Brassica cretica</name>
    <name type="common">Mustard</name>
    <dbReference type="NCBI Taxonomy" id="69181"/>
    <lineage>
        <taxon>Eukaryota</taxon>
        <taxon>Viridiplantae</taxon>
        <taxon>Streptophyta</taxon>
        <taxon>Embryophyta</taxon>
        <taxon>Tracheophyta</taxon>
        <taxon>Spermatophyta</taxon>
        <taxon>Magnoliopsida</taxon>
        <taxon>eudicotyledons</taxon>
        <taxon>Gunneridae</taxon>
        <taxon>Pentapetalae</taxon>
        <taxon>rosids</taxon>
        <taxon>malvids</taxon>
        <taxon>Brassicales</taxon>
        <taxon>Brassicaceae</taxon>
        <taxon>Brassiceae</taxon>
        <taxon>Brassica</taxon>
    </lineage>
</organism>
<protein>
    <submittedName>
        <fullName evidence="1">Uncharacterized protein</fullName>
    </submittedName>
</protein>
<accession>A0A8S9IXK7</accession>
<gene>
    <name evidence="1" type="ORF">F2Q70_00005063</name>
</gene>
<proteinExistence type="predicted"/>
<dbReference type="AlphaFoldDB" id="A0A8S9IXK7"/>
<evidence type="ECO:0000313" key="1">
    <source>
        <dbReference type="EMBL" id="KAF2574579.1"/>
    </source>
</evidence>